<dbReference type="CDD" id="cd20074">
    <property type="entry name" value="XPF_nuclease_Mus81"/>
    <property type="match status" value="1"/>
</dbReference>
<dbReference type="AlphaFoldDB" id="A0AA88AKR8"/>
<dbReference type="InterPro" id="IPR006166">
    <property type="entry name" value="ERCC4_domain"/>
</dbReference>
<keyword evidence="8 22" id="KW-0479">Metal-binding</keyword>
<dbReference type="GO" id="GO:0051301">
    <property type="term" value="P:cell division"/>
    <property type="evidence" value="ECO:0007669"/>
    <property type="project" value="UniProtKB-KW"/>
</dbReference>
<dbReference type="GO" id="GO:0031573">
    <property type="term" value="P:mitotic intra-S DNA damage checkpoint signaling"/>
    <property type="evidence" value="ECO:0007669"/>
    <property type="project" value="TreeGrafter"/>
</dbReference>
<dbReference type="InterPro" id="IPR047417">
    <property type="entry name" value="WHD_MUS81"/>
</dbReference>
<keyword evidence="21" id="KW-0131">Cell cycle</keyword>
<organism evidence="24 25">
    <name type="scientific">Ficus carica</name>
    <name type="common">Common fig</name>
    <dbReference type="NCBI Taxonomy" id="3494"/>
    <lineage>
        <taxon>Eukaryota</taxon>
        <taxon>Viridiplantae</taxon>
        <taxon>Streptophyta</taxon>
        <taxon>Embryophyta</taxon>
        <taxon>Tracheophyta</taxon>
        <taxon>Spermatophyta</taxon>
        <taxon>Magnoliopsida</taxon>
        <taxon>eudicotyledons</taxon>
        <taxon>Gunneridae</taxon>
        <taxon>Pentapetalae</taxon>
        <taxon>rosids</taxon>
        <taxon>fabids</taxon>
        <taxon>Rosales</taxon>
        <taxon>Moraceae</taxon>
        <taxon>Ficeae</taxon>
        <taxon>Ficus</taxon>
    </lineage>
</organism>
<evidence type="ECO:0000256" key="10">
    <source>
        <dbReference type="ARBA" id="ARBA00022759"/>
    </source>
</evidence>
<proteinExistence type="inferred from homology"/>
<dbReference type="GO" id="GO:0006308">
    <property type="term" value="P:DNA catabolic process"/>
    <property type="evidence" value="ECO:0007669"/>
    <property type="project" value="UniProtKB-UniRule"/>
</dbReference>
<evidence type="ECO:0000256" key="20">
    <source>
        <dbReference type="ARBA" id="ARBA00023254"/>
    </source>
</evidence>
<dbReference type="Pfam" id="PF02732">
    <property type="entry name" value="ERCC4"/>
    <property type="match status" value="1"/>
</dbReference>
<dbReference type="Proteomes" id="UP001187192">
    <property type="component" value="Unassembled WGS sequence"/>
</dbReference>
<evidence type="ECO:0000259" key="23">
    <source>
        <dbReference type="SMART" id="SM00891"/>
    </source>
</evidence>
<evidence type="ECO:0000256" key="4">
    <source>
        <dbReference type="ARBA" id="ARBA00010015"/>
    </source>
</evidence>
<reference evidence="24" key="1">
    <citation type="submission" date="2023-07" db="EMBL/GenBank/DDBJ databases">
        <title>draft genome sequence of fig (Ficus carica).</title>
        <authorList>
            <person name="Takahashi T."/>
            <person name="Nishimura K."/>
        </authorList>
    </citation>
    <scope>NUCLEOTIDE SEQUENCE</scope>
</reference>
<keyword evidence="6" id="KW-0132">Cell division</keyword>
<dbReference type="InterPro" id="IPR011335">
    <property type="entry name" value="Restrct_endonuc-II-like"/>
</dbReference>
<evidence type="ECO:0000256" key="2">
    <source>
        <dbReference type="ARBA" id="ARBA00001946"/>
    </source>
</evidence>
<keyword evidence="13 22" id="KW-0378">Hydrolase</keyword>
<comment type="subunit">
    <text evidence="22">Interacts with EME1.</text>
</comment>
<dbReference type="InterPro" id="IPR033309">
    <property type="entry name" value="Mus81"/>
</dbReference>
<dbReference type="GO" id="GO:0000712">
    <property type="term" value="P:resolution of meiotic recombination intermediates"/>
    <property type="evidence" value="ECO:0007669"/>
    <property type="project" value="TreeGrafter"/>
</dbReference>
<dbReference type="EMBL" id="BTGU01000047">
    <property type="protein sequence ID" value="GMN53715.1"/>
    <property type="molecule type" value="Genomic_DNA"/>
</dbReference>
<comment type="similarity">
    <text evidence="4 22">Belongs to the XPF family.</text>
</comment>
<dbReference type="Gene3D" id="1.10.10.10">
    <property type="entry name" value="Winged helix-like DNA-binding domain superfamily/Winged helix DNA-binding domain"/>
    <property type="match status" value="1"/>
</dbReference>
<keyword evidence="16" id="KW-0238">DNA-binding</keyword>
<evidence type="ECO:0000256" key="12">
    <source>
        <dbReference type="ARBA" id="ARBA00022776"/>
    </source>
</evidence>
<dbReference type="SUPFAM" id="SSF52980">
    <property type="entry name" value="Restriction endonuclease-like"/>
    <property type="match status" value="1"/>
</dbReference>
<keyword evidence="10 22" id="KW-0255">Endonuclease</keyword>
<evidence type="ECO:0000256" key="14">
    <source>
        <dbReference type="ARBA" id="ARBA00022837"/>
    </source>
</evidence>
<dbReference type="InterPro" id="IPR036388">
    <property type="entry name" value="WH-like_DNA-bd_sf"/>
</dbReference>
<evidence type="ECO:0000256" key="15">
    <source>
        <dbReference type="ARBA" id="ARBA00022842"/>
    </source>
</evidence>
<dbReference type="SMART" id="SM00891">
    <property type="entry name" value="ERCC4"/>
    <property type="match status" value="1"/>
</dbReference>
<keyword evidence="20" id="KW-0469">Meiosis</keyword>
<keyword evidence="12" id="KW-0498">Mitosis</keyword>
<dbReference type="PANTHER" id="PTHR13451">
    <property type="entry name" value="CLASS II CROSSOVER JUNCTION ENDONUCLEASE MUS81"/>
    <property type="match status" value="1"/>
</dbReference>
<dbReference type="Gene3D" id="1.10.150.670">
    <property type="entry name" value="Crossover junction endonuclease EME1, DNA-binding domain"/>
    <property type="match status" value="1"/>
</dbReference>
<evidence type="ECO:0000256" key="19">
    <source>
        <dbReference type="ARBA" id="ARBA00023242"/>
    </source>
</evidence>
<evidence type="ECO:0000256" key="11">
    <source>
        <dbReference type="ARBA" id="ARBA00022763"/>
    </source>
</evidence>
<dbReference type="GO" id="GO:0048257">
    <property type="term" value="F:3'-flap endonuclease activity"/>
    <property type="evidence" value="ECO:0007669"/>
    <property type="project" value="TreeGrafter"/>
</dbReference>
<dbReference type="GO" id="GO:0048476">
    <property type="term" value="C:Holliday junction resolvase complex"/>
    <property type="evidence" value="ECO:0007669"/>
    <property type="project" value="UniProtKB-UniRule"/>
</dbReference>
<dbReference type="FunFam" id="1.10.150.670:FF:000003">
    <property type="entry name" value="Crossover junction endonuclease MUS81"/>
    <property type="match status" value="1"/>
</dbReference>
<dbReference type="GO" id="GO:0000727">
    <property type="term" value="P:double-strand break repair via break-induced replication"/>
    <property type="evidence" value="ECO:0007669"/>
    <property type="project" value="UniProtKB-UniRule"/>
</dbReference>
<sequence length="637" mass="71306">MTDQRPNGISDKTEKTLSKAYSNLCSSKNPVRTLKDFSQIKGVGKWILKLMQGFFKNDANISEPEDLSQKGKKTRGARRYLPQKNSVAYALLITLYRGIENGNEFMHKQELIDAAEASGLSRVPIAPELGKGKQGSFGSSPREWYSGWTSMKTLVTKGLVVKSSCPAKYMLTQEGKEAAHECITRSGLPDPSKETSTSEGQCDLGAQNTSDLELVQSDSDVEVMTSPVDVRSLKRTDIPPEYVERLMKMGYSKERVLQACSEVSKTSGNKNTGSPWLSILCRLREDEVYGSWSQTTRKECSTILTPSDANGQVRGSSNHAGHVAKKFSSVDSTPNSQVWRACSSSDFQARRSSSDGQEAGGFNILSMPPLSFGEIFEDVYEVVLILDNREQFANKGSRSCKILETVCSQFKFQIEVRRLPVGDGIWIARHKYLGREYVLDFIVERKKVDDLRSSIRDNRYRDQKLRLLRCGLKKLIYLVEGDPNYSEAAESIKTACFTTEILEGFDVQRTSGLSDTLKKYGHLTQAITQYYKSQIPEERHKNTSVCPPYKEFIKKCEDLDKMTVNDLFAIQLMQVPQVTEEIAMAVVDLYPTILSLASAYSLLDGDTASQEEMLRKQSNNVVSASASRNIFQLIWGN</sequence>
<comment type="subcellular location">
    <subcellularLocation>
        <location evidence="3 22">Nucleus</location>
    </subcellularLocation>
</comment>
<keyword evidence="25" id="KW-1185">Reference proteome</keyword>
<evidence type="ECO:0000256" key="6">
    <source>
        <dbReference type="ARBA" id="ARBA00022618"/>
    </source>
</evidence>
<evidence type="ECO:0000256" key="5">
    <source>
        <dbReference type="ARBA" id="ARBA00017114"/>
    </source>
</evidence>
<evidence type="ECO:0000256" key="22">
    <source>
        <dbReference type="RuleBase" id="RU369042"/>
    </source>
</evidence>
<keyword evidence="11 22" id="KW-0227">DNA damage</keyword>
<dbReference type="EC" id="3.1.22.-" evidence="22"/>
<dbReference type="Pfam" id="PF21136">
    <property type="entry name" value="WHD_MUS81"/>
    <property type="match status" value="1"/>
</dbReference>
<dbReference type="GO" id="GO:0003677">
    <property type="term" value="F:DNA binding"/>
    <property type="evidence" value="ECO:0007669"/>
    <property type="project" value="UniProtKB-UniRule"/>
</dbReference>
<evidence type="ECO:0000256" key="21">
    <source>
        <dbReference type="ARBA" id="ARBA00023306"/>
    </source>
</evidence>
<protein>
    <recommendedName>
        <fullName evidence="5 22">Crossover junction endonuclease MUS81</fullName>
        <ecNumber evidence="22">3.1.22.-</ecNumber>
    </recommendedName>
</protein>
<name>A0AA88AKR8_FICCA</name>
<evidence type="ECO:0000256" key="18">
    <source>
        <dbReference type="ARBA" id="ARBA00023204"/>
    </source>
</evidence>
<evidence type="ECO:0000313" key="25">
    <source>
        <dbReference type="Proteomes" id="UP001187192"/>
    </source>
</evidence>
<dbReference type="FunFam" id="3.40.50.10130:FF:000005">
    <property type="entry name" value="crossover junction endonuclease MUS81 isoform X1"/>
    <property type="match status" value="1"/>
</dbReference>
<dbReference type="CDD" id="cd21036">
    <property type="entry name" value="WH_MUS81"/>
    <property type="match status" value="1"/>
</dbReference>
<evidence type="ECO:0000256" key="9">
    <source>
        <dbReference type="ARBA" id="ARBA00022737"/>
    </source>
</evidence>
<comment type="function">
    <text evidence="22">Interacts with EME1 to form a DNA structure-specific endonuclease with substrate preference for branched DNA structures with a 5'-end at the branch nick. Typical substrates include 3'-flap structures, D-loops, replication forks and nicked Holliday junctions. May be required in mitosis for the processing of stalled or collapsed replication fork intermediates. May be required in meiosis for the repair of meiosis-specific double strand breaks subsequent to single-end invasion (SEI).</text>
</comment>
<keyword evidence="14" id="KW-0106">Calcium</keyword>
<keyword evidence="18 22" id="KW-0234">DNA repair</keyword>
<dbReference type="GO" id="GO:0046872">
    <property type="term" value="F:metal ion binding"/>
    <property type="evidence" value="ECO:0007669"/>
    <property type="project" value="UniProtKB-UniRule"/>
</dbReference>
<dbReference type="GO" id="GO:0005634">
    <property type="term" value="C:nucleus"/>
    <property type="evidence" value="ECO:0007669"/>
    <property type="project" value="UniProtKB-SubCell"/>
</dbReference>
<evidence type="ECO:0000256" key="7">
    <source>
        <dbReference type="ARBA" id="ARBA00022722"/>
    </source>
</evidence>
<evidence type="ECO:0000256" key="16">
    <source>
        <dbReference type="ARBA" id="ARBA00023125"/>
    </source>
</evidence>
<comment type="cofactor">
    <cofactor evidence="2 22">
        <name>Mg(2+)</name>
        <dbReference type="ChEBI" id="CHEBI:18420"/>
    </cofactor>
</comment>
<comment type="cofactor">
    <cofactor evidence="1">
        <name>Ca(2+)</name>
        <dbReference type="ChEBI" id="CHEBI:29108"/>
    </cofactor>
</comment>
<dbReference type="InterPro" id="IPR042530">
    <property type="entry name" value="EME1/EME2_C"/>
</dbReference>
<dbReference type="GO" id="GO:0008821">
    <property type="term" value="F:crossover junction DNA endonuclease activity"/>
    <property type="evidence" value="ECO:0007669"/>
    <property type="project" value="UniProtKB-UniRule"/>
</dbReference>
<evidence type="ECO:0000256" key="17">
    <source>
        <dbReference type="ARBA" id="ARBA00023172"/>
    </source>
</evidence>
<dbReference type="PANTHER" id="PTHR13451:SF0">
    <property type="entry name" value="CROSSOVER JUNCTION ENDONUCLEASE MUS81"/>
    <property type="match status" value="1"/>
</dbReference>
<dbReference type="Gene3D" id="3.40.50.10130">
    <property type="match status" value="1"/>
</dbReference>
<accession>A0AA88AKR8</accession>
<evidence type="ECO:0000256" key="1">
    <source>
        <dbReference type="ARBA" id="ARBA00001913"/>
    </source>
</evidence>
<keyword evidence="9" id="KW-0677">Repeat</keyword>
<keyword evidence="7 22" id="KW-0540">Nuclease</keyword>
<evidence type="ECO:0000313" key="24">
    <source>
        <dbReference type="EMBL" id="GMN53715.1"/>
    </source>
</evidence>
<evidence type="ECO:0000256" key="8">
    <source>
        <dbReference type="ARBA" id="ARBA00022723"/>
    </source>
</evidence>
<comment type="caution">
    <text evidence="24">The sequence shown here is derived from an EMBL/GenBank/DDBJ whole genome shotgun (WGS) entry which is preliminary data.</text>
</comment>
<dbReference type="FunFam" id="1.10.10.10:FF:000307">
    <property type="entry name" value="Crossover junction endonuclease MUS81"/>
    <property type="match status" value="1"/>
</dbReference>
<keyword evidence="19 22" id="KW-0539">Nucleus</keyword>
<evidence type="ECO:0000256" key="3">
    <source>
        <dbReference type="ARBA" id="ARBA00004123"/>
    </source>
</evidence>
<feature type="domain" description="ERCC4" evidence="23">
    <location>
        <begin position="383"/>
        <end position="483"/>
    </location>
</feature>
<evidence type="ECO:0000256" key="13">
    <source>
        <dbReference type="ARBA" id="ARBA00022801"/>
    </source>
</evidence>
<gene>
    <name evidence="24" type="ORF">TIFTF001_022837</name>
</gene>
<keyword evidence="15 22" id="KW-0460">Magnesium</keyword>
<keyword evidence="17 22" id="KW-0233">DNA recombination</keyword>
<dbReference type="InterPro" id="IPR047416">
    <property type="entry name" value="XPF_nuclease_Mus81"/>
</dbReference>